<keyword evidence="3" id="KW-0378">Hydrolase</keyword>
<dbReference type="GO" id="GO:0046872">
    <property type="term" value="F:metal ion binding"/>
    <property type="evidence" value="ECO:0007669"/>
    <property type="project" value="InterPro"/>
</dbReference>
<feature type="domain" description="Calcineurin-like phosphoesterase" evidence="4">
    <location>
        <begin position="131"/>
        <end position="297"/>
    </location>
</feature>
<feature type="domain" description="Purple acid phosphatase C-terminal" evidence="5">
    <location>
        <begin position="324"/>
        <end position="376"/>
    </location>
</feature>
<dbReference type="GO" id="GO:0003993">
    <property type="term" value="F:acid phosphatase activity"/>
    <property type="evidence" value="ECO:0007669"/>
    <property type="project" value="UniProtKB-EC"/>
</dbReference>
<gene>
    <name evidence="7" type="ORF">WR25_10382</name>
</gene>
<dbReference type="InterPro" id="IPR015914">
    <property type="entry name" value="PAPs_N"/>
</dbReference>
<dbReference type="InterPro" id="IPR029052">
    <property type="entry name" value="Metallo-depent_PP-like"/>
</dbReference>
<dbReference type="SUPFAM" id="SSF49363">
    <property type="entry name" value="Purple acid phosphatase, N-terminal domain"/>
    <property type="match status" value="1"/>
</dbReference>
<dbReference type="InterPro" id="IPR004843">
    <property type="entry name" value="Calcineurin-like_PHP"/>
</dbReference>
<evidence type="ECO:0000313" key="8">
    <source>
        <dbReference type="Proteomes" id="UP000218231"/>
    </source>
</evidence>
<dbReference type="AlphaFoldDB" id="A0A2A2KYT7"/>
<accession>A0A2A2KYT7</accession>
<dbReference type="InterPro" id="IPR025733">
    <property type="entry name" value="PAPs_C"/>
</dbReference>
<evidence type="ECO:0000256" key="1">
    <source>
        <dbReference type="ARBA" id="ARBA00022729"/>
    </source>
</evidence>
<name>A0A2A2KYT7_9BILA</name>
<evidence type="ECO:0000256" key="2">
    <source>
        <dbReference type="ARBA" id="ARBA00023180"/>
    </source>
</evidence>
<dbReference type="Pfam" id="PF14008">
    <property type="entry name" value="Metallophos_C"/>
    <property type="match status" value="1"/>
</dbReference>
<dbReference type="EC" id="3.1.3.2" evidence="3"/>
<evidence type="ECO:0000259" key="4">
    <source>
        <dbReference type="Pfam" id="PF00149"/>
    </source>
</evidence>
<feature type="signal peptide" evidence="3">
    <location>
        <begin position="1"/>
        <end position="16"/>
    </location>
</feature>
<keyword evidence="1 3" id="KW-0732">Signal</keyword>
<dbReference type="Pfam" id="PF16656">
    <property type="entry name" value="Pur_ac_phosph_N"/>
    <property type="match status" value="1"/>
</dbReference>
<evidence type="ECO:0000256" key="3">
    <source>
        <dbReference type="RuleBase" id="RU361203"/>
    </source>
</evidence>
<keyword evidence="2" id="KW-0325">Glycoprotein</keyword>
<dbReference type="InterPro" id="IPR041792">
    <property type="entry name" value="MPP_PAP"/>
</dbReference>
<dbReference type="STRING" id="2018661.A0A2A2KYT7"/>
<comment type="catalytic activity">
    <reaction evidence="3">
        <text>a phosphate monoester + H2O = an alcohol + phosphate</text>
        <dbReference type="Rhea" id="RHEA:15017"/>
        <dbReference type="ChEBI" id="CHEBI:15377"/>
        <dbReference type="ChEBI" id="CHEBI:30879"/>
        <dbReference type="ChEBI" id="CHEBI:43474"/>
        <dbReference type="ChEBI" id="CHEBI:67140"/>
        <dbReference type="EC" id="3.1.3.2"/>
    </reaction>
</comment>
<dbReference type="Gene3D" id="2.60.40.380">
    <property type="entry name" value="Purple acid phosphatase-like, N-terminal"/>
    <property type="match status" value="1"/>
</dbReference>
<dbReference type="OrthoDB" id="45007at2759"/>
<comment type="similarity">
    <text evidence="3">Belongs to the metallophosphoesterase superfamily. Purple acid phosphatase family.</text>
</comment>
<protein>
    <recommendedName>
        <fullName evidence="3">Purple acid phosphatase</fullName>
        <ecNumber evidence="3">3.1.3.2</ecNumber>
    </recommendedName>
</protein>
<organism evidence="7 8">
    <name type="scientific">Diploscapter pachys</name>
    <dbReference type="NCBI Taxonomy" id="2018661"/>
    <lineage>
        <taxon>Eukaryota</taxon>
        <taxon>Metazoa</taxon>
        <taxon>Ecdysozoa</taxon>
        <taxon>Nematoda</taxon>
        <taxon>Chromadorea</taxon>
        <taxon>Rhabditida</taxon>
        <taxon>Rhabditina</taxon>
        <taxon>Rhabditomorpha</taxon>
        <taxon>Rhabditoidea</taxon>
        <taxon>Rhabditidae</taxon>
        <taxon>Diploscapter</taxon>
    </lineage>
</organism>
<dbReference type="EMBL" id="LIAE01007463">
    <property type="protein sequence ID" value="PAV79161.1"/>
    <property type="molecule type" value="Genomic_DNA"/>
</dbReference>
<dbReference type="PANTHER" id="PTHR45867:SF3">
    <property type="entry name" value="ACID PHOSPHATASE TYPE 7"/>
    <property type="match status" value="1"/>
</dbReference>
<comment type="caution">
    <text evidence="7">The sequence shown here is derived from an EMBL/GenBank/DDBJ whole genome shotgun (WGS) entry which is preliminary data.</text>
</comment>
<feature type="chain" id="PRO_5011828252" description="Purple acid phosphatase" evidence="3">
    <location>
        <begin position="17"/>
        <end position="401"/>
    </location>
</feature>
<keyword evidence="8" id="KW-1185">Reference proteome</keyword>
<reference evidence="7 8" key="1">
    <citation type="journal article" date="2017" name="Curr. Biol.">
        <title>Genome architecture and evolution of a unichromosomal asexual nematode.</title>
        <authorList>
            <person name="Fradin H."/>
            <person name="Zegar C."/>
            <person name="Gutwein M."/>
            <person name="Lucas J."/>
            <person name="Kovtun M."/>
            <person name="Corcoran D."/>
            <person name="Baugh L.R."/>
            <person name="Kiontke K."/>
            <person name="Gunsalus K."/>
            <person name="Fitch D.H."/>
            <person name="Piano F."/>
        </authorList>
    </citation>
    <scope>NUCLEOTIDE SEQUENCE [LARGE SCALE GENOMIC DNA]</scope>
    <source>
        <strain evidence="7">PF1309</strain>
    </source>
</reference>
<sequence>MLALVISLLTLSGIFGLPISNDASNAPEQVHLSLTNDPTGMAVSWITQKSLDKASPYIYYGPSSDALNSKVPAEVTKWTDGGSKSITRLTYRGIIPFLTPGQKYYYSVGSDEGKSEVFFFTQINPNKEIRAAVFGDFSVKNGYSFDPLIEMTKLGELDLVFHIGDISYDLDDKNGDKGDEFMNAIQPIAAYVPYMVVAGNHEQNQDFLHYKNRFTMPQNGVLNDNQFWSVTLGNYHFVGISSEYYAFSMSTEAQLQFNWLYRDLRAPRNGAPGYPALEPLFNTYGVDSVYWAHKHTYERDWPLRNGTPILDNQELNHFHNSPTPAYTLTGTAGCHDHTFPNETIAQPFSAVRLGNYGFIYLTLHNSTHLSTVFVDALEPSSRLDPFLFTKDPGYKPNGLKI</sequence>
<dbReference type="SUPFAM" id="SSF56300">
    <property type="entry name" value="Metallo-dependent phosphatases"/>
    <property type="match status" value="1"/>
</dbReference>
<evidence type="ECO:0000313" key="7">
    <source>
        <dbReference type="EMBL" id="PAV79161.1"/>
    </source>
</evidence>
<dbReference type="PANTHER" id="PTHR45867">
    <property type="entry name" value="PURPLE ACID PHOSPHATASE"/>
    <property type="match status" value="1"/>
</dbReference>
<proteinExistence type="inferred from homology"/>
<dbReference type="Pfam" id="PF00149">
    <property type="entry name" value="Metallophos"/>
    <property type="match status" value="1"/>
</dbReference>
<feature type="domain" description="Purple acid phosphatase N-terminal" evidence="6">
    <location>
        <begin position="27"/>
        <end position="121"/>
    </location>
</feature>
<evidence type="ECO:0000259" key="6">
    <source>
        <dbReference type="Pfam" id="PF16656"/>
    </source>
</evidence>
<dbReference type="CDD" id="cd00839">
    <property type="entry name" value="MPP_PAPs"/>
    <property type="match status" value="1"/>
</dbReference>
<evidence type="ECO:0000259" key="5">
    <source>
        <dbReference type="Pfam" id="PF14008"/>
    </source>
</evidence>
<dbReference type="Proteomes" id="UP000218231">
    <property type="component" value="Unassembled WGS sequence"/>
</dbReference>
<dbReference type="InterPro" id="IPR008963">
    <property type="entry name" value="Purple_acid_Pase-like_N"/>
</dbReference>
<dbReference type="Gene3D" id="3.60.21.10">
    <property type="match status" value="2"/>
</dbReference>